<feature type="domain" description="Peptidase M24" evidence="1">
    <location>
        <begin position="141"/>
        <end position="210"/>
    </location>
</feature>
<dbReference type="Pfam" id="PF01321">
    <property type="entry name" value="Creatinase_N"/>
    <property type="match status" value="1"/>
</dbReference>
<sequence length="212" mass="23645">MEFKLEGIRRILETKRLDALLITNAQNRQYISNFVGTAGTLLVTQREALLATDFRYVEQASKQTSGFEIIKSNGWDWLPQAISKLSLKTVGFESTDLSVHSFEKVKESLLQIKSNPGPLLVPTVDIVETLRTIKVGEEISALQQSIDISDQAMDSVCPTIYAGLTEREVAWRMEKAMREYGADSKSFDTIVARGPNSAMPHHRASDDIIQLG</sequence>
<organism evidence="3">
    <name type="scientific">marine metagenome</name>
    <dbReference type="NCBI Taxonomy" id="408172"/>
    <lineage>
        <taxon>unclassified sequences</taxon>
        <taxon>metagenomes</taxon>
        <taxon>ecological metagenomes</taxon>
    </lineage>
</organism>
<gene>
    <name evidence="3" type="ORF">METZ01_LOCUS316693</name>
</gene>
<dbReference type="InterPro" id="IPR036005">
    <property type="entry name" value="Creatinase/aminopeptidase-like"/>
</dbReference>
<dbReference type="InterPro" id="IPR000994">
    <property type="entry name" value="Pept_M24"/>
</dbReference>
<proteinExistence type="predicted"/>
<dbReference type="Gene3D" id="3.90.230.10">
    <property type="entry name" value="Creatinase/methionine aminopeptidase superfamily"/>
    <property type="match status" value="1"/>
</dbReference>
<dbReference type="Gene3D" id="3.40.350.10">
    <property type="entry name" value="Creatinase/prolidase N-terminal domain"/>
    <property type="match status" value="1"/>
</dbReference>
<dbReference type="PANTHER" id="PTHR46112:SF3">
    <property type="entry name" value="AMINOPEPTIDASE YPDF"/>
    <property type="match status" value="1"/>
</dbReference>
<accession>A0A382NRN2</accession>
<evidence type="ECO:0000259" key="1">
    <source>
        <dbReference type="Pfam" id="PF00557"/>
    </source>
</evidence>
<dbReference type="InterPro" id="IPR050659">
    <property type="entry name" value="Peptidase_M24B"/>
</dbReference>
<dbReference type="InterPro" id="IPR029149">
    <property type="entry name" value="Creatin/AminoP/Spt16_N"/>
</dbReference>
<reference evidence="3" key="1">
    <citation type="submission" date="2018-05" db="EMBL/GenBank/DDBJ databases">
        <authorList>
            <person name="Lanie J.A."/>
            <person name="Ng W.-L."/>
            <person name="Kazmierczak K.M."/>
            <person name="Andrzejewski T.M."/>
            <person name="Davidsen T.M."/>
            <person name="Wayne K.J."/>
            <person name="Tettelin H."/>
            <person name="Glass J.I."/>
            <person name="Rusch D."/>
            <person name="Podicherti R."/>
            <person name="Tsui H.-C.T."/>
            <person name="Winkler M.E."/>
        </authorList>
    </citation>
    <scope>NUCLEOTIDE SEQUENCE</scope>
</reference>
<feature type="non-terminal residue" evidence="3">
    <location>
        <position position="212"/>
    </location>
</feature>
<dbReference type="InterPro" id="IPR000587">
    <property type="entry name" value="Creatinase_N"/>
</dbReference>
<dbReference type="AlphaFoldDB" id="A0A382NRN2"/>
<dbReference type="SUPFAM" id="SSF53092">
    <property type="entry name" value="Creatinase/prolidase N-terminal domain"/>
    <property type="match status" value="1"/>
</dbReference>
<dbReference type="PANTHER" id="PTHR46112">
    <property type="entry name" value="AMINOPEPTIDASE"/>
    <property type="match status" value="1"/>
</dbReference>
<dbReference type="SUPFAM" id="SSF55920">
    <property type="entry name" value="Creatinase/aminopeptidase"/>
    <property type="match status" value="1"/>
</dbReference>
<evidence type="ECO:0000259" key="2">
    <source>
        <dbReference type="Pfam" id="PF01321"/>
    </source>
</evidence>
<feature type="domain" description="Creatinase N-terminal" evidence="2">
    <location>
        <begin position="5"/>
        <end position="133"/>
    </location>
</feature>
<dbReference type="Pfam" id="PF00557">
    <property type="entry name" value="Peptidase_M24"/>
    <property type="match status" value="1"/>
</dbReference>
<evidence type="ECO:0000313" key="3">
    <source>
        <dbReference type="EMBL" id="SVC63839.1"/>
    </source>
</evidence>
<protein>
    <recommendedName>
        <fullName evidence="4">Creatinase N-terminal domain-containing protein</fullName>
    </recommendedName>
</protein>
<name>A0A382NRN2_9ZZZZ</name>
<dbReference type="EMBL" id="UINC01102315">
    <property type="protein sequence ID" value="SVC63839.1"/>
    <property type="molecule type" value="Genomic_DNA"/>
</dbReference>
<evidence type="ECO:0008006" key="4">
    <source>
        <dbReference type="Google" id="ProtNLM"/>
    </source>
</evidence>